<accession>A0A9W5U0W8</accession>
<dbReference type="EMBL" id="BMJD01000040">
    <property type="protein sequence ID" value="GGB55671.1"/>
    <property type="molecule type" value="Genomic_DNA"/>
</dbReference>
<feature type="transmembrane region" description="Helical" evidence="1">
    <location>
        <begin position="144"/>
        <end position="162"/>
    </location>
</feature>
<name>A0A9W5U0W8_9BACI</name>
<sequence>MEWKNIYRGMLMGASDVIPGVSGGTIAVLLGIYDRLIAAINGIFSKDWKKQLGFLIPLAIGVGAAILLLSRLIEWLFEHHAMPTQFFFLGLIIGILPYLFHQADAKNTFRMNHFLLLIIGALLVGSLAFLQAGEPSVIKDITTSTYVLLFFSGILASSAMILPGISGSFMLLVVGVYPTIIGAVSNLHFDILAVTGVGIVLGIVLMSKIINFFLRNYRIGTFALIIGLVIGSIAVVFPGWPTANSIVLLSVAAFAAGLLVAYILGRVEYKD</sequence>
<organism evidence="2 3">
    <name type="scientific">Lentibacillus populi</name>
    <dbReference type="NCBI Taxonomy" id="1827502"/>
    <lineage>
        <taxon>Bacteria</taxon>
        <taxon>Bacillati</taxon>
        <taxon>Bacillota</taxon>
        <taxon>Bacilli</taxon>
        <taxon>Bacillales</taxon>
        <taxon>Bacillaceae</taxon>
        <taxon>Lentibacillus</taxon>
    </lineage>
</organism>
<dbReference type="PANTHER" id="PTHR37308">
    <property type="entry name" value="INTEGRAL MEMBRANE PROTEIN"/>
    <property type="match status" value="1"/>
</dbReference>
<keyword evidence="1" id="KW-1133">Transmembrane helix</keyword>
<keyword evidence="1" id="KW-0812">Transmembrane</keyword>
<reference evidence="2" key="2">
    <citation type="submission" date="2020-09" db="EMBL/GenBank/DDBJ databases">
        <authorList>
            <person name="Sun Q."/>
            <person name="Zhou Y."/>
        </authorList>
    </citation>
    <scope>NUCLEOTIDE SEQUENCE</scope>
    <source>
        <strain evidence="2">CGMCC 1.15454</strain>
    </source>
</reference>
<feature type="transmembrane region" description="Helical" evidence="1">
    <location>
        <begin position="191"/>
        <end position="214"/>
    </location>
</feature>
<feature type="transmembrane region" description="Helical" evidence="1">
    <location>
        <begin position="246"/>
        <end position="265"/>
    </location>
</feature>
<keyword evidence="1" id="KW-0472">Membrane</keyword>
<evidence type="ECO:0000313" key="2">
    <source>
        <dbReference type="EMBL" id="GGB55671.1"/>
    </source>
</evidence>
<evidence type="ECO:0000313" key="3">
    <source>
        <dbReference type="Proteomes" id="UP000621492"/>
    </source>
</evidence>
<dbReference type="Pfam" id="PF04018">
    <property type="entry name" value="VCA0040-like"/>
    <property type="match status" value="1"/>
</dbReference>
<dbReference type="InterPro" id="IPR007163">
    <property type="entry name" value="VCA0040-like"/>
</dbReference>
<evidence type="ECO:0000256" key="1">
    <source>
        <dbReference type="SAM" id="Phobius"/>
    </source>
</evidence>
<dbReference type="AlphaFoldDB" id="A0A9W5U0W8"/>
<gene>
    <name evidence="2" type="ORF">GCM10011409_36670</name>
</gene>
<comment type="caution">
    <text evidence="2">The sequence shown here is derived from an EMBL/GenBank/DDBJ whole genome shotgun (WGS) entry which is preliminary data.</text>
</comment>
<feature type="transmembrane region" description="Helical" evidence="1">
    <location>
        <begin position="52"/>
        <end position="73"/>
    </location>
</feature>
<reference evidence="2" key="1">
    <citation type="journal article" date="2014" name="Int. J. Syst. Evol. Microbiol.">
        <title>Complete genome sequence of Corynebacterium casei LMG S-19264T (=DSM 44701T), isolated from a smear-ripened cheese.</title>
        <authorList>
            <consortium name="US DOE Joint Genome Institute (JGI-PGF)"/>
            <person name="Walter F."/>
            <person name="Albersmeier A."/>
            <person name="Kalinowski J."/>
            <person name="Ruckert C."/>
        </authorList>
    </citation>
    <scope>NUCLEOTIDE SEQUENCE</scope>
    <source>
        <strain evidence="2">CGMCC 1.15454</strain>
    </source>
</reference>
<proteinExistence type="predicted"/>
<feature type="transmembrane region" description="Helical" evidence="1">
    <location>
        <begin position="113"/>
        <end position="132"/>
    </location>
</feature>
<keyword evidence="3" id="KW-1185">Reference proteome</keyword>
<feature type="transmembrane region" description="Helical" evidence="1">
    <location>
        <begin position="169"/>
        <end position="185"/>
    </location>
</feature>
<dbReference type="PANTHER" id="PTHR37308:SF1">
    <property type="entry name" value="POLYPRENYL-PHOSPHATE TRANSPORTER"/>
    <property type="match status" value="1"/>
</dbReference>
<protein>
    <submittedName>
        <fullName evidence="2">DUF368 domain-containing protein</fullName>
    </submittedName>
</protein>
<dbReference type="Proteomes" id="UP000621492">
    <property type="component" value="Unassembled WGS sequence"/>
</dbReference>
<dbReference type="RefSeq" id="WP_088051061.1">
    <property type="nucleotide sequence ID" value="NZ_BMJD01000040.1"/>
</dbReference>
<feature type="transmembrane region" description="Helical" evidence="1">
    <location>
        <begin position="85"/>
        <end position="101"/>
    </location>
</feature>
<feature type="transmembrane region" description="Helical" evidence="1">
    <location>
        <begin position="20"/>
        <end position="40"/>
    </location>
</feature>
<feature type="transmembrane region" description="Helical" evidence="1">
    <location>
        <begin position="221"/>
        <end position="240"/>
    </location>
</feature>